<dbReference type="PANTHER" id="PTHR48098:SF3">
    <property type="entry name" value="IRON(III) ENTEROBACTIN ESTERASE"/>
    <property type="match status" value="1"/>
</dbReference>
<protein>
    <submittedName>
        <fullName evidence="1">Putative esterase</fullName>
    </submittedName>
</protein>
<dbReference type="SUPFAM" id="SSF53474">
    <property type="entry name" value="alpha/beta-Hydrolases"/>
    <property type="match status" value="1"/>
</dbReference>
<gene>
    <name evidence="1" type="ORF">BN997_03304</name>
</gene>
<dbReference type="RefSeq" id="WP_042533650.1">
    <property type="nucleotide sequence ID" value="NZ_CAXOIH010000017.1"/>
</dbReference>
<proteinExistence type="predicted"/>
<dbReference type="InterPro" id="IPR050583">
    <property type="entry name" value="Mycobacterial_A85_antigen"/>
</dbReference>
<dbReference type="EMBL" id="CDGG01000001">
    <property type="protein sequence ID" value="CEI83396.1"/>
    <property type="molecule type" value="Genomic_DNA"/>
</dbReference>
<evidence type="ECO:0000313" key="1">
    <source>
        <dbReference type="EMBL" id="CEI83396.1"/>
    </source>
</evidence>
<dbReference type="OrthoDB" id="9775130at2"/>
<dbReference type="STRING" id="545501.BN997_03304"/>
<dbReference type="AlphaFoldDB" id="A0A0A1MX80"/>
<dbReference type="PANTHER" id="PTHR48098">
    <property type="entry name" value="ENTEROCHELIN ESTERASE-RELATED"/>
    <property type="match status" value="1"/>
</dbReference>
<dbReference type="InterPro" id="IPR000801">
    <property type="entry name" value="Esterase-like"/>
</dbReference>
<accession>A0A0A1MX80</accession>
<dbReference type="Gene3D" id="3.40.50.1820">
    <property type="entry name" value="alpha/beta hydrolase"/>
    <property type="match status" value="1"/>
</dbReference>
<name>A0A0A1MX80_9BACI</name>
<dbReference type="InterPro" id="IPR029058">
    <property type="entry name" value="AB_hydrolase_fold"/>
</dbReference>
<sequence length="246" mass="28768">MQMEQLSHWSGELGREMPLNRYGHSGTPIIVFPSSGGSHYEYYDFGMIDACQEFIEAGKVQFFALASVDSESWLHDSKPPHDRALAHEAYDRYVISEAIPFIQHKTNWFHPMMTTGCSMGAYHALNFFLRHPDVFQTTVALSGIYDARFFFGDYGNDPLVYENSPSDYIWNQNDGWFIDHYRSADIIVCTGLGDWEQDGLPSFYTLKKAFEEKQIPAWFDEWGEDVSHDWIWWRKQMPYYLEKLFS</sequence>
<reference evidence="1 2" key="1">
    <citation type="submission" date="2014-11" db="EMBL/GenBank/DDBJ databases">
        <authorList>
            <person name="Urmite Genomes Urmite Genomes"/>
        </authorList>
    </citation>
    <scope>NUCLEOTIDE SEQUENCE [LARGE SCALE GENOMIC DNA]</scope>
    <source>
        <strain evidence="1 2">Oc5</strain>
    </source>
</reference>
<dbReference type="Pfam" id="PF00756">
    <property type="entry name" value="Esterase"/>
    <property type="match status" value="1"/>
</dbReference>
<organism evidence="1 2">
    <name type="scientific">Oceanobacillus oncorhynchi</name>
    <dbReference type="NCBI Taxonomy" id="545501"/>
    <lineage>
        <taxon>Bacteria</taxon>
        <taxon>Bacillati</taxon>
        <taxon>Bacillota</taxon>
        <taxon>Bacilli</taxon>
        <taxon>Bacillales</taxon>
        <taxon>Bacillaceae</taxon>
        <taxon>Oceanobacillus</taxon>
    </lineage>
</organism>
<dbReference type="Proteomes" id="UP000040453">
    <property type="component" value="Unassembled WGS sequence"/>
</dbReference>
<evidence type="ECO:0000313" key="2">
    <source>
        <dbReference type="Proteomes" id="UP000040453"/>
    </source>
</evidence>
<keyword evidence="2" id="KW-1185">Reference proteome</keyword>